<dbReference type="Proteomes" id="UP000683925">
    <property type="component" value="Unassembled WGS sequence"/>
</dbReference>
<feature type="signal peptide" evidence="2">
    <location>
        <begin position="1"/>
        <end position="20"/>
    </location>
</feature>
<feature type="transmembrane region" description="Helical" evidence="1">
    <location>
        <begin position="368"/>
        <end position="391"/>
    </location>
</feature>
<evidence type="ECO:0000313" key="4">
    <source>
        <dbReference type="Proteomes" id="UP000683925"/>
    </source>
</evidence>
<comment type="caution">
    <text evidence="3">The sequence shown here is derived from an EMBL/GenBank/DDBJ whole genome shotgun (WGS) entry which is preliminary data.</text>
</comment>
<reference evidence="3" key="1">
    <citation type="submission" date="2021-01" db="EMBL/GenBank/DDBJ databases">
        <authorList>
            <consortium name="Genoscope - CEA"/>
            <person name="William W."/>
        </authorList>
    </citation>
    <scope>NUCLEOTIDE SEQUENCE</scope>
</reference>
<dbReference type="EMBL" id="CAJJDP010000157">
    <property type="protein sequence ID" value="CAD8211781.1"/>
    <property type="molecule type" value="Genomic_DNA"/>
</dbReference>
<keyword evidence="4" id="KW-1185">Reference proteome</keyword>
<keyword evidence="1" id="KW-0472">Membrane</keyword>
<dbReference type="OrthoDB" id="317104at2759"/>
<dbReference type="OMA" id="DECATCE"/>
<evidence type="ECO:0000256" key="1">
    <source>
        <dbReference type="SAM" id="Phobius"/>
    </source>
</evidence>
<proteinExistence type="predicted"/>
<keyword evidence="1" id="KW-1133">Transmembrane helix</keyword>
<keyword evidence="1" id="KW-0812">Transmembrane</keyword>
<feature type="chain" id="PRO_5035944600" evidence="2">
    <location>
        <begin position="21"/>
        <end position="392"/>
    </location>
</feature>
<evidence type="ECO:0000313" key="3">
    <source>
        <dbReference type="EMBL" id="CAD8211781.1"/>
    </source>
</evidence>
<protein>
    <submittedName>
        <fullName evidence="3">Uncharacterized protein</fullName>
    </submittedName>
</protein>
<keyword evidence="2" id="KW-0732">Signal</keyword>
<sequence length="392" mass="44690">MRIMFIITIIAVLQLESVSSLSIHDRECERYLEKFGGPDFQDGATFSKVSLSGDVSFIAGTANAKIDISYFDFNLFNHPIYFGLVKEDGKTEDQVCLELKLWQYTSSTFDNPVQVTDLTITPSSNSEKRQRYYSFIIPQNEFKARLVETSNSDQFIYAGYYSIAFYAVGTDMLQETFFFKFSLSIDKATGAALESSFESLSNNYIFYHKSEDYSVEWCTDLSCTEFATPDLHLNDEFILRQIFADDYGSRLYLTNTQVWYTGNGLLKRASPIFIYNATPGQVIIKFKAEIAWREVTIKVMSTLSLLQAGRRKWDEQIEFIQLSGEAKQIECIKAEGSDECATCEQEFEANGFAHDGCERQQSSEQLGVVFWAIVLIVTIIFLNLSDIISYIL</sequence>
<name>A0A8S1YDT9_PAROT</name>
<organism evidence="3 4">
    <name type="scientific">Paramecium octaurelia</name>
    <dbReference type="NCBI Taxonomy" id="43137"/>
    <lineage>
        <taxon>Eukaryota</taxon>
        <taxon>Sar</taxon>
        <taxon>Alveolata</taxon>
        <taxon>Ciliophora</taxon>
        <taxon>Intramacronucleata</taxon>
        <taxon>Oligohymenophorea</taxon>
        <taxon>Peniculida</taxon>
        <taxon>Parameciidae</taxon>
        <taxon>Paramecium</taxon>
    </lineage>
</organism>
<gene>
    <name evidence="3" type="ORF">POCTA_138.1.T1550101</name>
</gene>
<evidence type="ECO:0000256" key="2">
    <source>
        <dbReference type="SAM" id="SignalP"/>
    </source>
</evidence>
<dbReference type="AlphaFoldDB" id="A0A8S1YDT9"/>
<accession>A0A8S1YDT9</accession>